<organism evidence="6 7">
    <name type="scientific">Caulifigura coniformis</name>
    <dbReference type="NCBI Taxonomy" id="2527983"/>
    <lineage>
        <taxon>Bacteria</taxon>
        <taxon>Pseudomonadati</taxon>
        <taxon>Planctomycetota</taxon>
        <taxon>Planctomycetia</taxon>
        <taxon>Planctomycetales</taxon>
        <taxon>Planctomycetaceae</taxon>
        <taxon>Caulifigura</taxon>
    </lineage>
</organism>
<dbReference type="InterPro" id="IPR015510">
    <property type="entry name" value="PGRP"/>
</dbReference>
<gene>
    <name evidence="6" type="ORF">Pan44_20100</name>
</gene>
<dbReference type="GO" id="GO:0009253">
    <property type="term" value="P:peptidoglycan catabolic process"/>
    <property type="evidence" value="ECO:0007669"/>
    <property type="project" value="InterPro"/>
</dbReference>
<accession>A0A517SCY5</accession>
<dbReference type="Gene3D" id="3.40.80.10">
    <property type="entry name" value="Peptidoglycan recognition protein-like"/>
    <property type="match status" value="1"/>
</dbReference>
<dbReference type="KEGG" id="ccos:Pan44_20100"/>
<feature type="signal peptide" evidence="3">
    <location>
        <begin position="1"/>
        <end position="30"/>
    </location>
</feature>
<protein>
    <submittedName>
        <fullName evidence="6">N-acetylmuramoyl-L-alanine amidase</fullName>
    </submittedName>
</protein>
<feature type="region of interest" description="Disordered" evidence="2">
    <location>
        <begin position="28"/>
        <end position="75"/>
    </location>
</feature>
<evidence type="ECO:0000259" key="5">
    <source>
        <dbReference type="SMART" id="SM00701"/>
    </source>
</evidence>
<dbReference type="GO" id="GO:0008745">
    <property type="term" value="F:N-acetylmuramoyl-L-alanine amidase activity"/>
    <property type="evidence" value="ECO:0007669"/>
    <property type="project" value="InterPro"/>
</dbReference>
<reference evidence="6 7" key="1">
    <citation type="submission" date="2019-02" db="EMBL/GenBank/DDBJ databases">
        <title>Deep-cultivation of Planctomycetes and their phenomic and genomic characterization uncovers novel biology.</title>
        <authorList>
            <person name="Wiegand S."/>
            <person name="Jogler M."/>
            <person name="Boedeker C."/>
            <person name="Pinto D."/>
            <person name="Vollmers J."/>
            <person name="Rivas-Marin E."/>
            <person name="Kohn T."/>
            <person name="Peeters S.H."/>
            <person name="Heuer A."/>
            <person name="Rast P."/>
            <person name="Oberbeckmann S."/>
            <person name="Bunk B."/>
            <person name="Jeske O."/>
            <person name="Meyerdierks A."/>
            <person name="Storesund J.E."/>
            <person name="Kallscheuer N."/>
            <person name="Luecker S."/>
            <person name="Lage O.M."/>
            <person name="Pohl T."/>
            <person name="Merkel B.J."/>
            <person name="Hornburger P."/>
            <person name="Mueller R.-W."/>
            <person name="Bruemmer F."/>
            <person name="Labrenz M."/>
            <person name="Spormann A.M."/>
            <person name="Op den Camp H."/>
            <person name="Overmann J."/>
            <person name="Amann R."/>
            <person name="Jetten M.S.M."/>
            <person name="Mascher T."/>
            <person name="Medema M.H."/>
            <person name="Devos D.P."/>
            <person name="Kaster A.-K."/>
            <person name="Ovreas L."/>
            <person name="Rohde M."/>
            <person name="Galperin M.Y."/>
            <person name="Jogler C."/>
        </authorList>
    </citation>
    <scope>NUCLEOTIDE SEQUENCE [LARGE SCALE GENOMIC DNA]</scope>
    <source>
        <strain evidence="6 7">Pan44</strain>
    </source>
</reference>
<evidence type="ECO:0000256" key="1">
    <source>
        <dbReference type="ARBA" id="ARBA00007553"/>
    </source>
</evidence>
<dbReference type="SUPFAM" id="SSF55846">
    <property type="entry name" value="N-acetylmuramoyl-L-alanine amidase-like"/>
    <property type="match status" value="1"/>
</dbReference>
<dbReference type="EMBL" id="CP036271">
    <property type="protein sequence ID" value="QDT53983.1"/>
    <property type="molecule type" value="Genomic_DNA"/>
</dbReference>
<dbReference type="Proteomes" id="UP000315700">
    <property type="component" value="Chromosome"/>
</dbReference>
<evidence type="ECO:0000313" key="6">
    <source>
        <dbReference type="EMBL" id="QDT53983.1"/>
    </source>
</evidence>
<dbReference type="GO" id="GO:0008270">
    <property type="term" value="F:zinc ion binding"/>
    <property type="evidence" value="ECO:0007669"/>
    <property type="project" value="InterPro"/>
</dbReference>
<feature type="domain" description="Peptidoglycan recognition protein family" evidence="5">
    <location>
        <begin position="66"/>
        <end position="207"/>
    </location>
</feature>
<dbReference type="OrthoDB" id="9811296at2"/>
<dbReference type="InterPro" id="IPR002502">
    <property type="entry name" value="Amidase_domain"/>
</dbReference>
<feature type="domain" description="N-acetylmuramoyl-L-alanine amidase" evidence="4">
    <location>
        <begin position="73"/>
        <end position="213"/>
    </location>
</feature>
<dbReference type="RefSeq" id="WP_145029645.1">
    <property type="nucleotide sequence ID" value="NZ_CP036271.1"/>
</dbReference>
<dbReference type="InterPro" id="IPR036505">
    <property type="entry name" value="Amidase/PGRP_sf"/>
</dbReference>
<feature type="compositionally biased region" description="Pro residues" evidence="2">
    <location>
        <begin position="43"/>
        <end position="67"/>
    </location>
</feature>
<keyword evidence="7" id="KW-1185">Reference proteome</keyword>
<name>A0A517SCY5_9PLAN</name>
<dbReference type="Pfam" id="PF01510">
    <property type="entry name" value="Amidase_2"/>
    <property type="match status" value="1"/>
</dbReference>
<dbReference type="AlphaFoldDB" id="A0A517SCY5"/>
<feature type="chain" id="PRO_5021853612" evidence="3">
    <location>
        <begin position="31"/>
        <end position="220"/>
    </location>
</feature>
<dbReference type="SMART" id="SM00701">
    <property type="entry name" value="PGRP"/>
    <property type="match status" value="1"/>
</dbReference>
<evidence type="ECO:0000256" key="2">
    <source>
        <dbReference type="SAM" id="MobiDB-lite"/>
    </source>
</evidence>
<sequence precursor="true">MPRFQFLIALAAIALAVCLSGCGPEPSAHAQVPTAIRKRPRPATSPAPAVSPSPAPPAAPQKSPPPTTASGEGWSPPVPLRDWEFLVVHHTATDTGDVATINKEHQKRKDSTGAAWRGIGYHFLIGNGKGMPDGAIEPTFRWTEQSDGAHAGSLRHNERGIGICLVGNFNKSAPTKKQLAALKNLMAWLQKETGIPNERILRHSDIKPTACPGKKLPLLR</sequence>
<keyword evidence="3" id="KW-0732">Signal</keyword>
<dbReference type="InParanoid" id="A0A517SCY5"/>
<dbReference type="PANTHER" id="PTHR11022:SF41">
    <property type="entry name" value="PEPTIDOGLYCAN-RECOGNITION PROTEIN LC-RELATED"/>
    <property type="match status" value="1"/>
</dbReference>
<dbReference type="PANTHER" id="PTHR11022">
    <property type="entry name" value="PEPTIDOGLYCAN RECOGNITION PROTEIN"/>
    <property type="match status" value="1"/>
</dbReference>
<dbReference type="CDD" id="cd06583">
    <property type="entry name" value="PGRP"/>
    <property type="match status" value="1"/>
</dbReference>
<dbReference type="InterPro" id="IPR006619">
    <property type="entry name" value="PGRP_domain_met/bac"/>
</dbReference>
<proteinExistence type="inferred from homology"/>
<evidence type="ECO:0000259" key="4">
    <source>
        <dbReference type="SMART" id="SM00644"/>
    </source>
</evidence>
<evidence type="ECO:0000256" key="3">
    <source>
        <dbReference type="SAM" id="SignalP"/>
    </source>
</evidence>
<evidence type="ECO:0000313" key="7">
    <source>
        <dbReference type="Proteomes" id="UP000315700"/>
    </source>
</evidence>
<dbReference type="SMART" id="SM00644">
    <property type="entry name" value="Ami_2"/>
    <property type="match status" value="1"/>
</dbReference>
<comment type="similarity">
    <text evidence="1">Belongs to the N-acetylmuramoyl-L-alanine amidase 2 family.</text>
</comment>